<evidence type="ECO:0000313" key="2">
    <source>
        <dbReference type="Proteomes" id="UP001500058"/>
    </source>
</evidence>
<protein>
    <submittedName>
        <fullName evidence="1">Uncharacterized protein</fullName>
    </submittedName>
</protein>
<evidence type="ECO:0000313" key="1">
    <source>
        <dbReference type="EMBL" id="GAA2417965.1"/>
    </source>
</evidence>
<proteinExistence type="predicted"/>
<keyword evidence="2" id="KW-1185">Reference proteome</keyword>
<reference evidence="2" key="1">
    <citation type="journal article" date="2019" name="Int. J. Syst. Evol. Microbiol.">
        <title>The Global Catalogue of Microorganisms (GCM) 10K type strain sequencing project: providing services to taxonomists for standard genome sequencing and annotation.</title>
        <authorList>
            <consortium name="The Broad Institute Genomics Platform"/>
            <consortium name="The Broad Institute Genome Sequencing Center for Infectious Disease"/>
            <person name="Wu L."/>
            <person name="Ma J."/>
        </authorList>
    </citation>
    <scope>NUCLEOTIDE SEQUENCE [LARGE SCALE GENOMIC DNA]</scope>
    <source>
        <strain evidence="2">JCM 6921</strain>
    </source>
</reference>
<organism evidence="1 2">
    <name type="scientific">Streptomyces glaucosporus</name>
    <dbReference type="NCBI Taxonomy" id="284044"/>
    <lineage>
        <taxon>Bacteria</taxon>
        <taxon>Bacillati</taxon>
        <taxon>Actinomycetota</taxon>
        <taxon>Actinomycetes</taxon>
        <taxon>Kitasatosporales</taxon>
        <taxon>Streptomycetaceae</taxon>
        <taxon>Streptomyces</taxon>
    </lineage>
</organism>
<sequence>MPRTTPPRPVDIAAVFPELAPLARTAVRLHPRPGAPTAADNSVGGPLLWPADEPWPTCPEHAGPWLAGRTLQVYLCPESFDHPHRQVVQ</sequence>
<gene>
    <name evidence="1" type="ORF">GCM10010420_55450</name>
</gene>
<dbReference type="Gene3D" id="2.30.320.10">
    <property type="entry name" value="YwqG-like"/>
    <property type="match status" value="1"/>
</dbReference>
<name>A0ABP5W4S6_9ACTN</name>
<accession>A0ABP5W4S6</accession>
<dbReference type="EMBL" id="BAAATJ010000041">
    <property type="protein sequence ID" value="GAA2417965.1"/>
    <property type="molecule type" value="Genomic_DNA"/>
</dbReference>
<comment type="caution">
    <text evidence="1">The sequence shown here is derived from an EMBL/GenBank/DDBJ whole genome shotgun (WGS) entry which is preliminary data.</text>
</comment>
<dbReference type="Proteomes" id="UP001500058">
    <property type="component" value="Unassembled WGS sequence"/>
</dbReference>